<dbReference type="Pfam" id="PF00528">
    <property type="entry name" value="BPD_transp_1"/>
    <property type="match status" value="1"/>
</dbReference>
<dbReference type="InterPro" id="IPR000515">
    <property type="entry name" value="MetI-like"/>
</dbReference>
<dbReference type="CDD" id="cd06261">
    <property type="entry name" value="TM_PBP2"/>
    <property type="match status" value="1"/>
</dbReference>
<dbReference type="Proteomes" id="UP000026714">
    <property type="component" value="Unassembled WGS sequence"/>
</dbReference>
<feature type="transmembrane region" description="Helical" evidence="8">
    <location>
        <begin position="210"/>
        <end position="231"/>
    </location>
</feature>
<evidence type="ECO:0000259" key="9">
    <source>
        <dbReference type="PROSITE" id="PS50928"/>
    </source>
</evidence>
<keyword evidence="5 8" id="KW-0812">Transmembrane</keyword>
<keyword evidence="11" id="KW-1185">Reference proteome</keyword>
<evidence type="ECO:0000256" key="7">
    <source>
        <dbReference type="ARBA" id="ARBA00023136"/>
    </source>
</evidence>
<feature type="transmembrane region" description="Helical" evidence="8">
    <location>
        <begin position="262"/>
        <end position="288"/>
    </location>
</feature>
<comment type="caution">
    <text evidence="10">The sequence shown here is derived from an EMBL/GenBank/DDBJ whole genome shotgun (WGS) entry which is preliminary data.</text>
</comment>
<feature type="domain" description="ABC transmembrane type-1" evidence="9">
    <location>
        <begin position="75"/>
        <end position="281"/>
    </location>
</feature>
<sequence length="293" mass="31924">MARRPVRKQRPLSFWLLGAVFAAFVLFLYGPMFAIFVLSFQGPEGGLTFPMRGTSLHWFRQLWEGIGVIDIGAAFRRSLALGTVVMALTVGLSLLAGLAYRKKLPGGTPLFYVVVASLIMPSIIVSLGIGLMFRLLDTGLKTLLEAHAPALLETFTTTMGLFSSGLGAQLTWTLPFGLLIMFAVFNRFNPAYEEAARDLGATPWQSFRHVVLPLIGPSLVGVGMFGFTLSWDEIARSSQAMGDLNTLPLELQGLTTTVTTPVIYALGTVTTVISFLVMGLTLGIVAFWQSRRR</sequence>
<feature type="transmembrane region" description="Helical" evidence="8">
    <location>
        <begin position="79"/>
        <end position="98"/>
    </location>
</feature>
<evidence type="ECO:0000256" key="6">
    <source>
        <dbReference type="ARBA" id="ARBA00022989"/>
    </source>
</evidence>
<name>A0A059KJH5_9BURK</name>
<dbReference type="PANTHER" id="PTHR43848:SF2">
    <property type="entry name" value="PUTRESCINE TRANSPORT SYSTEM PERMEASE PROTEIN POTI"/>
    <property type="match status" value="1"/>
</dbReference>
<dbReference type="InterPro" id="IPR035906">
    <property type="entry name" value="MetI-like_sf"/>
</dbReference>
<feature type="transmembrane region" description="Helical" evidence="8">
    <location>
        <begin position="12"/>
        <end position="40"/>
    </location>
</feature>
<gene>
    <name evidence="10" type="ORF">X805_30380</name>
</gene>
<dbReference type="InterPro" id="IPR051789">
    <property type="entry name" value="Bact_Polyamine_Transport"/>
</dbReference>
<comment type="similarity">
    <text evidence="2">Belongs to the binding-protein-dependent transport system permease family. CysTW subfamily.</text>
</comment>
<organism evidence="10 11">
    <name type="scientific">Sphaerotilus natans subsp. natans DSM 6575</name>
    <dbReference type="NCBI Taxonomy" id="1286631"/>
    <lineage>
        <taxon>Bacteria</taxon>
        <taxon>Pseudomonadati</taxon>
        <taxon>Pseudomonadota</taxon>
        <taxon>Betaproteobacteria</taxon>
        <taxon>Burkholderiales</taxon>
        <taxon>Sphaerotilaceae</taxon>
        <taxon>Sphaerotilus</taxon>
    </lineage>
</organism>
<evidence type="ECO:0000256" key="4">
    <source>
        <dbReference type="ARBA" id="ARBA00022475"/>
    </source>
</evidence>
<evidence type="ECO:0000313" key="10">
    <source>
        <dbReference type="EMBL" id="KDB51384.1"/>
    </source>
</evidence>
<reference evidence="10 11" key="1">
    <citation type="journal article" date="2014" name="FEMS Microbiol. Ecol.">
        <title>Sphaerotilus natans encrusted with nanoball-shaped Fe(III) oxide minerals formed by nitrate-reducing mixotrophic Fe(II) oxidation.</title>
        <authorList>
            <person name="Park S."/>
            <person name="Kim D.H."/>
            <person name="Lee J.H."/>
            <person name="Hur H.G."/>
        </authorList>
    </citation>
    <scope>NUCLEOTIDE SEQUENCE [LARGE SCALE GENOMIC DNA]</scope>
    <source>
        <strain evidence="10 11">DSM 6575</strain>
    </source>
</reference>
<dbReference type="PROSITE" id="PS50928">
    <property type="entry name" value="ABC_TM1"/>
    <property type="match status" value="1"/>
</dbReference>
<dbReference type="RefSeq" id="WP_037483720.1">
    <property type="nucleotide sequence ID" value="NZ_AZRA01000084.1"/>
</dbReference>
<dbReference type="SUPFAM" id="SSF161098">
    <property type="entry name" value="MetI-like"/>
    <property type="match status" value="1"/>
</dbReference>
<keyword evidence="6 8" id="KW-1133">Transmembrane helix</keyword>
<comment type="subcellular location">
    <subcellularLocation>
        <location evidence="1 8">Cell membrane</location>
        <topology evidence="1 8">Multi-pass membrane protein</topology>
    </subcellularLocation>
</comment>
<keyword evidence="7 8" id="KW-0472">Membrane</keyword>
<feature type="transmembrane region" description="Helical" evidence="8">
    <location>
        <begin position="110"/>
        <end position="133"/>
    </location>
</feature>
<protein>
    <submittedName>
        <fullName evidence="10">Binding-protein-dependent transport system inner membrane protein</fullName>
    </submittedName>
</protein>
<dbReference type="PANTHER" id="PTHR43848">
    <property type="entry name" value="PUTRESCINE TRANSPORT SYSTEM PERMEASE PROTEIN POTI"/>
    <property type="match status" value="1"/>
</dbReference>
<feature type="transmembrane region" description="Helical" evidence="8">
    <location>
        <begin position="170"/>
        <end position="189"/>
    </location>
</feature>
<dbReference type="PATRIC" id="fig|1286631.3.peg.2965"/>
<proteinExistence type="inferred from homology"/>
<dbReference type="Gene3D" id="1.10.3720.10">
    <property type="entry name" value="MetI-like"/>
    <property type="match status" value="1"/>
</dbReference>
<dbReference type="STRING" id="34103.SAMN05421778_10216"/>
<evidence type="ECO:0000256" key="5">
    <source>
        <dbReference type="ARBA" id="ARBA00022692"/>
    </source>
</evidence>
<evidence type="ECO:0000313" key="11">
    <source>
        <dbReference type="Proteomes" id="UP000026714"/>
    </source>
</evidence>
<dbReference type="AlphaFoldDB" id="A0A059KJH5"/>
<dbReference type="EMBL" id="AZRA01000084">
    <property type="protein sequence ID" value="KDB51384.1"/>
    <property type="molecule type" value="Genomic_DNA"/>
</dbReference>
<evidence type="ECO:0000256" key="8">
    <source>
        <dbReference type="RuleBase" id="RU363032"/>
    </source>
</evidence>
<dbReference type="GO" id="GO:0005886">
    <property type="term" value="C:plasma membrane"/>
    <property type="evidence" value="ECO:0007669"/>
    <property type="project" value="UniProtKB-SubCell"/>
</dbReference>
<keyword evidence="4" id="KW-1003">Cell membrane</keyword>
<accession>A0A059KJH5</accession>
<dbReference type="eggNOG" id="COG1177">
    <property type="taxonomic scope" value="Bacteria"/>
</dbReference>
<keyword evidence="3 8" id="KW-0813">Transport</keyword>
<evidence type="ECO:0000256" key="3">
    <source>
        <dbReference type="ARBA" id="ARBA00022448"/>
    </source>
</evidence>
<dbReference type="GO" id="GO:0055085">
    <property type="term" value="P:transmembrane transport"/>
    <property type="evidence" value="ECO:0007669"/>
    <property type="project" value="InterPro"/>
</dbReference>
<evidence type="ECO:0000256" key="1">
    <source>
        <dbReference type="ARBA" id="ARBA00004651"/>
    </source>
</evidence>
<evidence type="ECO:0000256" key="2">
    <source>
        <dbReference type="ARBA" id="ARBA00007069"/>
    </source>
</evidence>